<evidence type="ECO:0000256" key="5">
    <source>
        <dbReference type="ARBA" id="ARBA00030782"/>
    </source>
</evidence>
<evidence type="ECO:0000256" key="4">
    <source>
        <dbReference type="ARBA" id="ARBA00030474"/>
    </source>
</evidence>
<dbReference type="GO" id="GO:0004436">
    <property type="term" value="F:phosphatidylinositol diacylglycerol-lyase activity"/>
    <property type="evidence" value="ECO:0007669"/>
    <property type="project" value="UniProtKB-EC"/>
</dbReference>
<dbReference type="Gene3D" id="3.20.20.190">
    <property type="entry name" value="Phosphatidylinositol (PI) phosphodiesterase"/>
    <property type="match status" value="1"/>
</dbReference>
<dbReference type="EC" id="4.6.1.13" evidence="2"/>
<dbReference type="InterPro" id="IPR035992">
    <property type="entry name" value="Ricin_B-like_lectins"/>
</dbReference>
<dbReference type="SUPFAM" id="SSF50370">
    <property type="entry name" value="Ricin B-like lectins"/>
    <property type="match status" value="1"/>
</dbReference>
<name>A0A918MGK9_9ACTN</name>
<dbReference type="SMART" id="SM00148">
    <property type="entry name" value="PLCXc"/>
    <property type="match status" value="1"/>
</dbReference>
<dbReference type="CDD" id="cd00161">
    <property type="entry name" value="beta-trefoil_Ricin-like"/>
    <property type="match status" value="1"/>
</dbReference>
<accession>A0A918MGK9</accession>
<evidence type="ECO:0000256" key="3">
    <source>
        <dbReference type="ARBA" id="ARBA00019758"/>
    </source>
</evidence>
<dbReference type="AlphaFoldDB" id="A0A918MGK9"/>
<dbReference type="RefSeq" id="WP_191878673.1">
    <property type="nucleotide sequence ID" value="NZ_BMTD01000042.1"/>
</dbReference>
<feature type="region of interest" description="Disordered" evidence="6">
    <location>
        <begin position="1"/>
        <end position="86"/>
    </location>
</feature>
<reference evidence="8" key="1">
    <citation type="journal article" date="2014" name="Int. J. Syst. Evol. Microbiol.">
        <title>Complete genome sequence of Corynebacterium casei LMG S-19264T (=DSM 44701T), isolated from a smear-ripened cheese.</title>
        <authorList>
            <consortium name="US DOE Joint Genome Institute (JGI-PGF)"/>
            <person name="Walter F."/>
            <person name="Albersmeier A."/>
            <person name="Kalinowski J."/>
            <person name="Ruckert C."/>
        </authorList>
    </citation>
    <scope>NUCLEOTIDE SEQUENCE</scope>
    <source>
        <strain evidence="8">JCM 4369</strain>
    </source>
</reference>
<evidence type="ECO:0000313" key="9">
    <source>
        <dbReference type="Proteomes" id="UP000618795"/>
    </source>
</evidence>
<comment type="caution">
    <text evidence="8">The sequence shown here is derived from an EMBL/GenBank/DDBJ whole genome shotgun (WGS) entry which is preliminary data.</text>
</comment>
<evidence type="ECO:0000256" key="2">
    <source>
        <dbReference type="ARBA" id="ARBA00012581"/>
    </source>
</evidence>
<dbReference type="SUPFAM" id="SSF51695">
    <property type="entry name" value="PLC-like phosphodiesterases"/>
    <property type="match status" value="1"/>
</dbReference>
<dbReference type="InterPro" id="IPR017946">
    <property type="entry name" value="PLC-like_Pdiesterase_TIM-brl"/>
</dbReference>
<dbReference type="Gene3D" id="2.80.10.50">
    <property type="match status" value="1"/>
</dbReference>
<reference evidence="8" key="2">
    <citation type="submission" date="2020-09" db="EMBL/GenBank/DDBJ databases">
        <authorList>
            <person name="Sun Q."/>
            <person name="Ohkuma M."/>
        </authorList>
    </citation>
    <scope>NUCLEOTIDE SEQUENCE</scope>
    <source>
        <strain evidence="8">JCM 4369</strain>
    </source>
</reference>
<organism evidence="8 9">
    <name type="scientific">Streptomyces filipinensis</name>
    <dbReference type="NCBI Taxonomy" id="66887"/>
    <lineage>
        <taxon>Bacteria</taxon>
        <taxon>Bacillati</taxon>
        <taxon>Actinomycetota</taxon>
        <taxon>Actinomycetes</taxon>
        <taxon>Kitasatosporales</taxon>
        <taxon>Streptomycetaceae</taxon>
        <taxon>Streptomyces</taxon>
    </lineage>
</organism>
<evidence type="ECO:0000259" key="7">
    <source>
        <dbReference type="SMART" id="SM00148"/>
    </source>
</evidence>
<keyword evidence="9" id="KW-1185">Reference proteome</keyword>
<dbReference type="EMBL" id="BMTD01000042">
    <property type="protein sequence ID" value="GGV30417.1"/>
    <property type="molecule type" value="Genomic_DNA"/>
</dbReference>
<dbReference type="GO" id="GO:0006629">
    <property type="term" value="P:lipid metabolic process"/>
    <property type="evidence" value="ECO:0007669"/>
    <property type="project" value="InterPro"/>
</dbReference>
<dbReference type="PANTHER" id="PTHR13593">
    <property type="match status" value="1"/>
</dbReference>
<dbReference type="Proteomes" id="UP000618795">
    <property type="component" value="Unassembled WGS sequence"/>
</dbReference>
<dbReference type="Pfam" id="PF00388">
    <property type="entry name" value="PI-PLC-X"/>
    <property type="match status" value="1"/>
</dbReference>
<protein>
    <recommendedName>
        <fullName evidence="3">1-phosphatidylinositol phosphodiesterase</fullName>
        <ecNumber evidence="2">4.6.1.13</ecNumber>
    </recommendedName>
    <alternativeName>
        <fullName evidence="4">Phosphatidylinositol diacylglycerol-lyase</fullName>
    </alternativeName>
    <alternativeName>
        <fullName evidence="5">Phosphatidylinositol-specific phospholipase C</fullName>
    </alternativeName>
</protein>
<dbReference type="InterPro" id="IPR000909">
    <property type="entry name" value="PLipase_C_PInositol-sp_X_dom"/>
</dbReference>
<evidence type="ECO:0000256" key="6">
    <source>
        <dbReference type="SAM" id="MobiDB-lite"/>
    </source>
</evidence>
<dbReference type="PANTHER" id="PTHR13593:SF113">
    <property type="entry name" value="SI:DKEY-266F7.9"/>
    <property type="match status" value="1"/>
</dbReference>
<dbReference type="PROSITE" id="PS50007">
    <property type="entry name" value="PIPLC_X_DOMAIN"/>
    <property type="match status" value="1"/>
</dbReference>
<proteinExistence type="predicted"/>
<dbReference type="InterPro" id="IPR051057">
    <property type="entry name" value="PI-PLC_domain"/>
</dbReference>
<dbReference type="GO" id="GO:0008081">
    <property type="term" value="F:phosphoric diester hydrolase activity"/>
    <property type="evidence" value="ECO:0007669"/>
    <property type="project" value="InterPro"/>
</dbReference>
<evidence type="ECO:0000256" key="1">
    <source>
        <dbReference type="ARBA" id="ARBA00001316"/>
    </source>
</evidence>
<sequence>MTEIPIEYPQTDRPAPPRPGGVGEPMRDGDTIVSSVPDQGYGITEVERISAESPVPEEPGTEPGTEPGREPIERTGEEGLFSSSGGQIQAGYSLNNWMSRIDDSTNLKDISIPGTHETCAQQDDAACGHGRCQGKNLEWQLNNGVRFIDIRCYLRSPNSRAFEIFHGNIDQGLYFGGGVLSVCRDFLNRNPSETILMRISETKSNTPNDFRRVFNDVYLKEDDWEPWFYNLNNTSAFPALKDVRKKIVLMSRDPYLNKGFNLDSSLFDTQDDWNGPSVVDKKNAVQQHLYKAIGASAPKQKMFLNYTSANKVQIPCVSGITPWGYAKELNPWTLAKINESGNVPGYGVVIMDWVDRHNGSTSGGYTNMMDTIVRRNRLRIDLALRISTNQGDVVYSGPYGGVQSESFLFDDYGNGRYVIKRKYSPQLVLTMSNSGVVTSESWKSTSEQFFILVNQADGSYGIRRADRNEGLVLDLTASGAVTGRPYVGSANQSFYIIDQSDASKGIRSPYYSA</sequence>
<comment type="catalytic activity">
    <reaction evidence="1">
        <text>a 1,2-diacyl-sn-glycero-3-phospho-(1D-myo-inositol) = 1D-myo-inositol 1,2-cyclic phosphate + a 1,2-diacyl-sn-glycerol</text>
        <dbReference type="Rhea" id="RHEA:17093"/>
        <dbReference type="ChEBI" id="CHEBI:17815"/>
        <dbReference type="ChEBI" id="CHEBI:57880"/>
        <dbReference type="ChEBI" id="CHEBI:58484"/>
        <dbReference type="EC" id="4.6.1.13"/>
    </reaction>
</comment>
<dbReference type="CDD" id="cd08586">
    <property type="entry name" value="PI-PLCc_BcPLC_like"/>
    <property type="match status" value="1"/>
</dbReference>
<evidence type="ECO:0000313" key="8">
    <source>
        <dbReference type="EMBL" id="GGV30417.1"/>
    </source>
</evidence>
<feature type="domain" description="Phosphatidylinositol-specific phospholipase C X" evidence="7">
    <location>
        <begin position="101"/>
        <end position="252"/>
    </location>
</feature>
<feature type="compositionally biased region" description="Basic and acidic residues" evidence="6">
    <location>
        <begin position="67"/>
        <end position="77"/>
    </location>
</feature>
<gene>
    <name evidence="8" type="ORF">GCM10010260_83640</name>
</gene>